<reference evidence="1" key="1">
    <citation type="submission" date="2014-07" db="EMBL/GenBank/DDBJ databases">
        <authorList>
            <person name="Martin A.A"/>
            <person name="De Silva N."/>
        </authorList>
    </citation>
    <scope>NUCLEOTIDE SEQUENCE</scope>
</reference>
<organism evidence="1 2">
    <name type="scientific">Strongyloides venezuelensis</name>
    <name type="common">Threadworm</name>
    <dbReference type="NCBI Taxonomy" id="75913"/>
    <lineage>
        <taxon>Eukaryota</taxon>
        <taxon>Metazoa</taxon>
        <taxon>Ecdysozoa</taxon>
        <taxon>Nematoda</taxon>
        <taxon>Chromadorea</taxon>
        <taxon>Rhabditida</taxon>
        <taxon>Tylenchina</taxon>
        <taxon>Panagrolaimomorpha</taxon>
        <taxon>Strongyloidoidea</taxon>
        <taxon>Strongyloididae</taxon>
        <taxon>Strongyloides</taxon>
    </lineage>
</organism>
<protein>
    <submittedName>
        <fullName evidence="2">Ovule protein</fullName>
    </submittedName>
</protein>
<sequence>MTLSNLRRTGGQSGVLSTLKKLSAEISAKLCHIEYLVTYYLYCYYYIGGVVLEKKSLLLCRRESFVKIVLIIIA</sequence>
<proteinExistence type="predicted"/>
<dbReference type="Proteomes" id="UP000035680">
    <property type="component" value="Unassembled WGS sequence"/>
</dbReference>
<reference evidence="2" key="2">
    <citation type="submission" date="2015-08" db="UniProtKB">
        <authorList>
            <consortium name="WormBaseParasite"/>
        </authorList>
    </citation>
    <scope>IDENTIFICATION</scope>
</reference>
<evidence type="ECO:0000313" key="2">
    <source>
        <dbReference type="WBParaSite" id="SVE_0842800.1"/>
    </source>
</evidence>
<name>A0A0K0FHR3_STRVS</name>
<evidence type="ECO:0000313" key="1">
    <source>
        <dbReference type="Proteomes" id="UP000035680"/>
    </source>
</evidence>
<keyword evidence="1" id="KW-1185">Reference proteome</keyword>
<dbReference type="WBParaSite" id="SVE_0842800.1">
    <property type="protein sequence ID" value="SVE_0842800.1"/>
    <property type="gene ID" value="SVE_0842800"/>
</dbReference>
<dbReference type="AlphaFoldDB" id="A0A0K0FHR3"/>
<accession>A0A0K0FHR3</accession>